<feature type="region of interest" description="Disordered" evidence="1">
    <location>
        <begin position="135"/>
        <end position="185"/>
    </location>
</feature>
<organism evidence="2 3">
    <name type="scientific">Aspergillus terreus</name>
    <dbReference type="NCBI Taxonomy" id="33178"/>
    <lineage>
        <taxon>Eukaryota</taxon>
        <taxon>Fungi</taxon>
        <taxon>Dikarya</taxon>
        <taxon>Ascomycota</taxon>
        <taxon>Pezizomycotina</taxon>
        <taxon>Eurotiomycetes</taxon>
        <taxon>Eurotiomycetidae</taxon>
        <taxon>Eurotiales</taxon>
        <taxon>Aspergillaceae</taxon>
        <taxon>Aspergillus</taxon>
        <taxon>Aspergillus subgen. Circumdati</taxon>
    </lineage>
</organism>
<feature type="compositionally biased region" description="Acidic residues" evidence="1">
    <location>
        <begin position="163"/>
        <end position="175"/>
    </location>
</feature>
<keyword evidence="3" id="KW-1185">Reference proteome</keyword>
<evidence type="ECO:0000313" key="2">
    <source>
        <dbReference type="EMBL" id="GFF15189.1"/>
    </source>
</evidence>
<comment type="caution">
    <text evidence="2">The sequence shown here is derived from an EMBL/GenBank/DDBJ whole genome shotgun (WGS) entry which is preliminary data.</text>
</comment>
<dbReference type="AlphaFoldDB" id="A0A5M3YP02"/>
<dbReference type="OrthoDB" id="3508621at2759"/>
<protein>
    <submittedName>
        <fullName evidence="2">Uncharacterized protein</fullName>
    </submittedName>
</protein>
<evidence type="ECO:0000256" key="1">
    <source>
        <dbReference type="SAM" id="MobiDB-lite"/>
    </source>
</evidence>
<dbReference type="EMBL" id="BLJY01000004">
    <property type="protein sequence ID" value="GFF15189.1"/>
    <property type="molecule type" value="Genomic_DNA"/>
</dbReference>
<gene>
    <name evidence="2" type="ORF">ATEIFO6365_0004030800</name>
</gene>
<feature type="compositionally biased region" description="Basic and acidic residues" evidence="1">
    <location>
        <begin position="135"/>
        <end position="148"/>
    </location>
</feature>
<sequence>MSVPIGLPSNREDWLDEVNNRKLVGRTIHAADLASGSKIGYDQFLLLRVLWVSHKRVSVPERISDFLPSALELLAGCQSWKTYCDSFGTPKIPEGTFAMARHYQMKAANSKGNTRPDTFDTPIALRTRNMLKEQTTRVSRLHLDETPSKRSTNPPQTPVLPPSDDDSVLDDEEESPLLPSPITPAAQVPGELQKLMFPPTKDEQIVNTALLIFLSALTIHFDVSEMCEWTMHRKSFIPRFEGGSYEARTDGYLDDGQENAYALVEVKPVFRASKQTLIQMQESAQMVGWIKTDADEAKL</sequence>
<evidence type="ECO:0000313" key="3">
    <source>
        <dbReference type="Proteomes" id="UP000452235"/>
    </source>
</evidence>
<proteinExistence type="predicted"/>
<name>A0A5M3YP02_ASPTE</name>
<dbReference type="Proteomes" id="UP000452235">
    <property type="component" value="Unassembled WGS sequence"/>
</dbReference>
<accession>A0A5M3YP02</accession>
<reference evidence="2 3" key="1">
    <citation type="submission" date="2020-01" db="EMBL/GenBank/DDBJ databases">
        <title>Aspergillus terreus IFO 6365 whole genome shotgun sequence.</title>
        <authorList>
            <person name="Kanamasa S."/>
            <person name="Takahashi H."/>
        </authorList>
    </citation>
    <scope>NUCLEOTIDE SEQUENCE [LARGE SCALE GENOMIC DNA]</scope>
    <source>
        <strain evidence="2 3">IFO 6365</strain>
    </source>
</reference>